<evidence type="ECO:0000256" key="14">
    <source>
        <dbReference type="HAMAP-Rule" id="MF_01452"/>
    </source>
</evidence>
<evidence type="ECO:0000256" key="11">
    <source>
        <dbReference type="ARBA" id="ARBA00023014"/>
    </source>
</evidence>
<dbReference type="EC" id="3.1.-.-" evidence="14"/>
<dbReference type="RefSeq" id="WP_091260230.1">
    <property type="nucleotide sequence ID" value="NZ_FNDE01000008.1"/>
</dbReference>
<proteinExistence type="inferred from homology"/>
<dbReference type="InterPro" id="IPR027417">
    <property type="entry name" value="P-loop_NTPase"/>
</dbReference>
<gene>
    <name evidence="14" type="primary">addB</name>
    <name evidence="16" type="ORF">SAMN04489735_100880</name>
</gene>
<evidence type="ECO:0000256" key="2">
    <source>
        <dbReference type="ARBA" id="ARBA00022722"/>
    </source>
</evidence>
<evidence type="ECO:0000256" key="9">
    <source>
        <dbReference type="ARBA" id="ARBA00022840"/>
    </source>
</evidence>
<accession>A0A1G7YZN7</accession>
<evidence type="ECO:0000256" key="6">
    <source>
        <dbReference type="ARBA" id="ARBA00022801"/>
    </source>
</evidence>
<keyword evidence="4 14" id="KW-0547">Nucleotide-binding</keyword>
<evidence type="ECO:0000259" key="15">
    <source>
        <dbReference type="PROSITE" id="PS51217"/>
    </source>
</evidence>
<dbReference type="EMBL" id="FNDE01000008">
    <property type="protein sequence ID" value="SDH01746.1"/>
    <property type="molecule type" value="Genomic_DNA"/>
</dbReference>
<dbReference type="GO" id="GO:0004386">
    <property type="term" value="F:helicase activity"/>
    <property type="evidence" value="ECO:0007669"/>
    <property type="project" value="UniProtKB-KW"/>
</dbReference>
<organism evidence="16 17">
    <name type="scientific">Aneurinibacillus thermoaerophilus</name>
    <dbReference type="NCBI Taxonomy" id="143495"/>
    <lineage>
        <taxon>Bacteria</taxon>
        <taxon>Bacillati</taxon>
        <taxon>Bacillota</taxon>
        <taxon>Bacilli</taxon>
        <taxon>Bacillales</taxon>
        <taxon>Paenibacillaceae</taxon>
        <taxon>Aneurinibacillus group</taxon>
        <taxon>Aneurinibacillus</taxon>
    </lineage>
</organism>
<comment type="subunit">
    <text evidence="14">Heterodimer of AddA and AddB.</text>
</comment>
<dbReference type="Gene3D" id="6.10.140.1030">
    <property type="match status" value="1"/>
</dbReference>
<dbReference type="InterPro" id="IPR014140">
    <property type="entry name" value="DNA_helicase_suAddB"/>
</dbReference>
<dbReference type="InterPro" id="IPR049035">
    <property type="entry name" value="ADDB_N"/>
</dbReference>
<dbReference type="InterPro" id="IPR011604">
    <property type="entry name" value="PDDEXK-like_dom_sf"/>
</dbReference>
<dbReference type="OrthoDB" id="9758506at2"/>
<dbReference type="GO" id="GO:0046872">
    <property type="term" value="F:metal ion binding"/>
    <property type="evidence" value="ECO:0007669"/>
    <property type="project" value="UniProtKB-KW"/>
</dbReference>
<dbReference type="PANTHER" id="PTHR30591:SF1">
    <property type="entry name" value="RECBCD ENZYME SUBUNIT RECC"/>
    <property type="match status" value="1"/>
</dbReference>
<keyword evidence="10 14" id="KW-0408">Iron</keyword>
<dbReference type="SUPFAM" id="SSF52540">
    <property type="entry name" value="P-loop containing nucleoside triphosphate hydrolases"/>
    <property type="match status" value="1"/>
</dbReference>
<evidence type="ECO:0000313" key="17">
    <source>
        <dbReference type="Proteomes" id="UP000198956"/>
    </source>
</evidence>
<dbReference type="InterPro" id="IPR014017">
    <property type="entry name" value="DNA_helicase_UvrD-like_C"/>
</dbReference>
<sequence>MALRFVLGRAGSGKSAFCLEEIRRRLEQKPIGEPLIYLVPQQMSFQAEYELTAKSGVKGTMRAQVFSFRRLAWKVLQETGGLSRIHIDSIGIKMALRRILDKRGNELRVFGRAANRLGFTDQLEEMYCELTRNGMTAEDLLHHKEALIRHSVEEPGFLADKLHDMHIIYGELEQYLADRYLDSEHYLPLLAERLEHSRYIQGAEIWADGFDSFTPQEMAVLRALLLYADHLTITLTLDKPYDGETEPDELHLFYSTAVTYRNLLTLAKNSAIHVEVPVLLPQAGLLPRFAHDPALTHLEKWYDRRPAAPYPYETDTIRLVAAAHRRAEVEGVAQRALALVRDQGYRWRDIAVLVRDIKDYEHLFMTVFQDYQIPFFLDEKRPMIHHPLTELIRSALEVIRYNWRYESVFRCIKTELLLSPVEGETMEDMRHSVDRLENYVLAYGIEGYRWTDGKRWIYRAYRGLDENAVQTAAAIQRSEGEERIEVKLNELRARVARPLQNLEESLKKAKTARNMCQALYEFLISLNIPKRLEAWSEQAKDAGRPEQAREHGQVWQALIAMMDQIVEVMGEEKMELDTFASVIEAGMESLTFALVPPALDQMLVGSLDRTRFANVPCVFILGINDGIIPARPSENGMLSEHERELLLQTGMSLSSSSRRKLMEEEFMLYRALTSASHKLFLSYALADEEGKGLLPSGLIKRIKDMFPKVREEFITTEVSEIADEAAQLAFVANPARALSYVSAQLQQWQRGYYIAPLWWDAYNWLQREYPERQKQVTRGLFYYNQEEHLQEQTSRQLYGTKIRASVSRMERFQACPFSHFASHGLKLRERELYRLEAPDIGQLFHTALKMVGEHIKAHGLEWGSLEADRMHRLAAEQVETLKPLLQKEILLSSKRNHYLTYKLKNVVGRAAVVLGEQARRSKFTPRALELAFGPGAELPPLTFTLPNGCVMELIGRIDRVDGAESSQGLLLRVIDYKSSATDLAIEDVYFGLSLQMLTYLDVVISQAEALFGQAAKPAGILYFHIHNPLLNGSGPLPDEKLKNEIQKRFKMKGLVVEDDEIVRLMDSELDVSGSSDIIPVAIKKNGEFASRSKVISVERLDQLRRYTRSLIKEIGQRITDGDVAIDPYRHKARTACTYCAYKAVCQFDPFIKPGEFRVLRDEDKEKIWQDIAARGEEKYE</sequence>
<keyword evidence="7 14" id="KW-0347">Helicase</keyword>
<evidence type="ECO:0000256" key="8">
    <source>
        <dbReference type="ARBA" id="ARBA00022839"/>
    </source>
</evidence>
<keyword evidence="1 14" id="KW-0004">4Fe-4S</keyword>
<feature type="binding site" evidence="14">
    <location>
        <position position="1139"/>
    </location>
    <ligand>
        <name>[4Fe-4S] cluster</name>
        <dbReference type="ChEBI" id="CHEBI:49883"/>
    </ligand>
</feature>
<comment type="similarity">
    <text evidence="14">Belongs to the helicase family. AddB/RexB type 1 subfamily.</text>
</comment>
<name>A0A1G7YZN7_ANETH</name>
<comment type="cofactor">
    <cofactor evidence="14">
        <name>Mg(2+)</name>
        <dbReference type="ChEBI" id="CHEBI:18420"/>
    </cofactor>
</comment>
<feature type="domain" description="UvrD-like helicase C-terminal" evidence="15">
    <location>
        <begin position="277"/>
        <end position="600"/>
    </location>
</feature>
<dbReference type="PANTHER" id="PTHR30591">
    <property type="entry name" value="RECBCD ENZYME SUBUNIT RECC"/>
    <property type="match status" value="1"/>
</dbReference>
<evidence type="ECO:0000256" key="3">
    <source>
        <dbReference type="ARBA" id="ARBA00022723"/>
    </source>
</evidence>
<evidence type="ECO:0000256" key="5">
    <source>
        <dbReference type="ARBA" id="ARBA00022763"/>
    </source>
</evidence>
<evidence type="ECO:0000313" key="16">
    <source>
        <dbReference type="EMBL" id="SDH01746.1"/>
    </source>
</evidence>
<evidence type="ECO:0000256" key="13">
    <source>
        <dbReference type="ARBA" id="ARBA00023204"/>
    </source>
</evidence>
<feature type="binding site" evidence="14">
    <location>
        <position position="815"/>
    </location>
    <ligand>
        <name>[4Fe-4S] cluster</name>
        <dbReference type="ChEBI" id="CHEBI:49883"/>
    </ligand>
</feature>
<dbReference type="GO" id="GO:0051539">
    <property type="term" value="F:4 iron, 4 sulfur cluster binding"/>
    <property type="evidence" value="ECO:0007669"/>
    <property type="project" value="UniProtKB-KW"/>
</dbReference>
<dbReference type="Pfam" id="PF13361">
    <property type="entry name" value="UvrD_C"/>
    <property type="match status" value="1"/>
</dbReference>
<feature type="binding site" evidence="14">
    <location>
        <position position="1136"/>
    </location>
    <ligand>
        <name>[4Fe-4S] cluster</name>
        <dbReference type="ChEBI" id="CHEBI:49883"/>
    </ligand>
</feature>
<evidence type="ECO:0000256" key="4">
    <source>
        <dbReference type="ARBA" id="ARBA00022741"/>
    </source>
</evidence>
<dbReference type="InterPro" id="IPR038726">
    <property type="entry name" value="PDDEXK_AddAB-type"/>
</dbReference>
<evidence type="ECO:0000256" key="7">
    <source>
        <dbReference type="ARBA" id="ARBA00022806"/>
    </source>
</evidence>
<dbReference type="PROSITE" id="PS51217">
    <property type="entry name" value="UVRD_HELICASE_CTER"/>
    <property type="match status" value="1"/>
</dbReference>
<keyword evidence="11 14" id="KW-0411">Iron-sulfur</keyword>
<evidence type="ECO:0000256" key="10">
    <source>
        <dbReference type="ARBA" id="ARBA00023004"/>
    </source>
</evidence>
<keyword evidence="9 14" id="KW-0067">ATP-binding</keyword>
<feature type="binding site" evidence="14">
    <location>
        <position position="1145"/>
    </location>
    <ligand>
        <name>[4Fe-4S] cluster</name>
        <dbReference type="ChEBI" id="CHEBI:49883"/>
    </ligand>
</feature>
<dbReference type="GO" id="GO:0003690">
    <property type="term" value="F:double-stranded DNA binding"/>
    <property type="evidence" value="ECO:0007669"/>
    <property type="project" value="UniProtKB-UniRule"/>
</dbReference>
<keyword evidence="2 14" id="KW-0540">Nuclease</keyword>
<protein>
    <recommendedName>
        <fullName evidence="14">ATP-dependent helicase/deoxyribonuclease subunit B</fullName>
        <ecNumber evidence="14">3.1.-.-</ecNumber>
    </recommendedName>
    <alternativeName>
        <fullName evidence="14">ATP-dependent helicase/nuclease subunit AddB</fullName>
    </alternativeName>
</protein>
<keyword evidence="6 14" id="KW-0378">Hydrolase</keyword>
<comment type="cofactor">
    <cofactor evidence="14">
        <name>[4Fe-4S] cluster</name>
        <dbReference type="ChEBI" id="CHEBI:49883"/>
    </cofactor>
    <text evidence="14">Binds 1 [4Fe-4S] cluster.</text>
</comment>
<keyword evidence="13 14" id="KW-0234">DNA repair</keyword>
<dbReference type="NCBIfam" id="TIGR02773">
    <property type="entry name" value="addB_Gpos"/>
    <property type="match status" value="1"/>
</dbReference>
<dbReference type="Gene3D" id="3.40.50.300">
    <property type="entry name" value="P-loop containing nucleotide triphosphate hydrolases"/>
    <property type="match status" value="4"/>
</dbReference>
<reference evidence="16 17" key="1">
    <citation type="submission" date="2016-10" db="EMBL/GenBank/DDBJ databases">
        <authorList>
            <person name="de Groot N.N."/>
        </authorList>
    </citation>
    <scope>NUCLEOTIDE SEQUENCE [LARGE SCALE GENOMIC DNA]</scope>
    <source>
        <strain evidence="16 17">L 420-91</strain>
    </source>
</reference>
<dbReference type="HAMAP" id="MF_01452">
    <property type="entry name" value="AddB_type1"/>
    <property type="match status" value="1"/>
</dbReference>
<dbReference type="Pfam" id="PF12705">
    <property type="entry name" value="PDDEXK_1"/>
    <property type="match status" value="1"/>
</dbReference>
<dbReference type="GO" id="GO:0008409">
    <property type="term" value="F:5'-3' exonuclease activity"/>
    <property type="evidence" value="ECO:0007669"/>
    <property type="project" value="UniProtKB-UniRule"/>
</dbReference>
<keyword evidence="3 14" id="KW-0479">Metal-binding</keyword>
<keyword evidence="5 14" id="KW-0227">DNA damage</keyword>
<comment type="miscellaneous">
    <text evidence="14">Despite having conserved helicase domains, this subunit does not have helicase activity.</text>
</comment>
<dbReference type="Pfam" id="PF21445">
    <property type="entry name" value="ADDB_N"/>
    <property type="match status" value="1"/>
</dbReference>
<dbReference type="Gene3D" id="3.90.320.10">
    <property type="match status" value="1"/>
</dbReference>
<evidence type="ECO:0000256" key="12">
    <source>
        <dbReference type="ARBA" id="ARBA00023125"/>
    </source>
</evidence>
<dbReference type="GO" id="GO:0005524">
    <property type="term" value="F:ATP binding"/>
    <property type="evidence" value="ECO:0007669"/>
    <property type="project" value="UniProtKB-UniRule"/>
</dbReference>
<dbReference type="Proteomes" id="UP000198956">
    <property type="component" value="Unassembled WGS sequence"/>
</dbReference>
<dbReference type="AlphaFoldDB" id="A0A1G7YZN7"/>
<dbReference type="GO" id="GO:0000724">
    <property type="term" value="P:double-strand break repair via homologous recombination"/>
    <property type="evidence" value="ECO:0007669"/>
    <property type="project" value="UniProtKB-UniRule"/>
</dbReference>
<comment type="function">
    <text evidence="14">The heterodimer acts as both an ATP-dependent DNA helicase and an ATP-dependent, dual-direction single-stranded exonuclease. Recognizes the chi site generating a DNA molecule suitable for the initiation of homologous recombination. The AddB subunit has 5' -&gt; 3' nuclease activity but not helicase activity.</text>
</comment>
<keyword evidence="12 14" id="KW-0238">DNA-binding</keyword>
<keyword evidence="8 14" id="KW-0269">Exonuclease</keyword>
<evidence type="ECO:0000256" key="1">
    <source>
        <dbReference type="ARBA" id="ARBA00022485"/>
    </source>
</evidence>